<dbReference type="Gene3D" id="2.60.120.260">
    <property type="entry name" value="Galactose-binding domain-like"/>
    <property type="match status" value="2"/>
</dbReference>
<keyword evidence="6 9" id="KW-0326">Glycosidase</keyword>
<evidence type="ECO:0000256" key="8">
    <source>
        <dbReference type="PROSITE-ProRule" id="PRU10061"/>
    </source>
</evidence>
<evidence type="ECO:0000313" key="12">
    <source>
        <dbReference type="EMBL" id="HIU58205.1"/>
    </source>
</evidence>
<proteinExistence type="inferred from homology"/>
<evidence type="ECO:0000256" key="1">
    <source>
        <dbReference type="ARBA" id="ARBA00007495"/>
    </source>
</evidence>
<organism evidence="12 13">
    <name type="scientific">Candidatus Ornithomonoglobus merdipullorum</name>
    <dbReference type="NCBI Taxonomy" id="2840895"/>
    <lineage>
        <taxon>Bacteria</taxon>
        <taxon>Bacillati</taxon>
        <taxon>Bacillota</taxon>
        <taxon>Clostridia</taxon>
        <taxon>Candidatus Ornithomonoglobus</taxon>
    </lineage>
</organism>
<dbReference type="InterPro" id="IPR036582">
    <property type="entry name" value="Mao_N_sf"/>
</dbReference>
<evidence type="ECO:0000256" key="5">
    <source>
        <dbReference type="ARBA" id="ARBA00023277"/>
    </source>
</evidence>
<dbReference type="Pfam" id="PF02018">
    <property type="entry name" value="CBM_4_9"/>
    <property type="match status" value="2"/>
</dbReference>
<sequence length="992" mass="109325">MRKRFISAALCCAMLASGAAAFSPLTAGAYGIDIMNFDYDDNIGFEALGSAKLEISSDGGHSGERSVLVSGRSSESDGAKISVEMAEEPTAYNATLWVKSDSACKLTATLGGQKINSANVSPDTWTKISGKVYVEGTESELDLEVYSLSGRDNFYIDDVSVLAEGQQITTPYMPEGMNMIDNGDFESGELSPFAARGCTVTAAEASAHDGSFGASVSGRTDGWNGIEIDIKDMLVSECNYEATAWVRLDDTSVDSASFYLQLEIAEQGYDTRYPSVTKFTVKSGEWTEVRGVFSTSDFAYPVNAVKLYIGSADDNNTCDFSVDDITLAYTTDEVTGSSSRPVDANPWVNTELTPLKDVYKDYFLIGAARSSDVGEASQVEDDMIKYHFDIVTAGNAMKPNALENTKGRFTWDTADYIVNKSLENGVKVHGHVLCWHEQSPDWLNYEGITREEALENLRTYIFDVMGHYKGQCYSWDVVNEAIDGITDTSTVSGILRDTPWRRAIGDDWIEYAFMYAAEADPSAKLYYNDFNLDDATKADAVVTLVKSLQEKGIRIDGIGMQGHYNTTTSIKAVENSIKKFAELGVEISVTELDVGHYSMIGTEMTEEEEILQAQKYAQLFQLYRKYSDVIDRVTLWGIDDATSWRAKNCPLIFDKDYQPKEAYYALLDPDKYLEEHPLAARTTTQGIAIKGTPTIDGTAEALWDNVPEYNINKYVMAWQGATATMKTMWDENNLYVLMDVKDSLLSTAAADAHMQDSVEVFVDENNGKTTYYEDDDAQYRVSCENVHSFGTGAVEDGFNTAVTKTTGGYLVEMAVPFKTPRTEPGIIGFDAQVNDDSNGDGNRTSVTKFNDMTDLSWGNTENWGELFLTINGERDDILVNLDGRTLSFDVPPMIINDRTMVPFRTILEALGATVEYQEDGQYITATEGDTVITMQINNPVATVDGEKVTLDSPPVIVEGRTLVPVRFISEALSATVNWNAETRVVSILPGEY</sequence>
<keyword evidence="5 9" id="KW-0119">Carbohydrate metabolism</keyword>
<dbReference type="InterPro" id="IPR012854">
    <property type="entry name" value="Cu_amine_oxidase-like_N"/>
</dbReference>
<dbReference type="SUPFAM" id="SSF49344">
    <property type="entry name" value="CBD9-like"/>
    <property type="match status" value="1"/>
</dbReference>
<keyword evidence="4 9" id="KW-0378">Hydrolase</keyword>
<dbReference type="PROSITE" id="PS51760">
    <property type="entry name" value="GH10_2"/>
    <property type="match status" value="1"/>
</dbReference>
<dbReference type="GO" id="GO:0030246">
    <property type="term" value="F:carbohydrate binding"/>
    <property type="evidence" value="ECO:0007669"/>
    <property type="project" value="InterPro"/>
</dbReference>
<evidence type="ECO:0000259" key="11">
    <source>
        <dbReference type="PROSITE" id="PS51760"/>
    </source>
</evidence>
<feature type="chain" id="PRO_5038559099" description="Beta-xylanase" evidence="10">
    <location>
        <begin position="22"/>
        <end position="992"/>
    </location>
</feature>
<feature type="signal peptide" evidence="10">
    <location>
        <begin position="1"/>
        <end position="21"/>
    </location>
</feature>
<gene>
    <name evidence="12" type="ORF">IAA61_10425</name>
</gene>
<dbReference type="Pfam" id="PF00331">
    <property type="entry name" value="Glyco_hydro_10"/>
    <property type="match status" value="1"/>
</dbReference>
<reference evidence="12" key="2">
    <citation type="journal article" date="2021" name="PeerJ">
        <title>Extensive microbial diversity within the chicken gut microbiome revealed by metagenomics and culture.</title>
        <authorList>
            <person name="Gilroy R."/>
            <person name="Ravi A."/>
            <person name="Getino M."/>
            <person name="Pursley I."/>
            <person name="Horton D.L."/>
            <person name="Alikhan N.F."/>
            <person name="Baker D."/>
            <person name="Gharbi K."/>
            <person name="Hall N."/>
            <person name="Watson M."/>
            <person name="Adriaenssens E.M."/>
            <person name="Foster-Nyarko E."/>
            <person name="Jarju S."/>
            <person name="Secka A."/>
            <person name="Antonio M."/>
            <person name="Oren A."/>
            <person name="Chaudhuri R.R."/>
            <person name="La Ragione R."/>
            <person name="Hildebrand F."/>
            <person name="Pallen M.J."/>
        </authorList>
    </citation>
    <scope>NUCLEOTIDE SEQUENCE</scope>
    <source>
        <strain evidence="12">USAMLcec3-3695</strain>
    </source>
</reference>
<feature type="domain" description="GH10" evidence="11">
    <location>
        <begin position="349"/>
        <end position="669"/>
    </location>
</feature>
<dbReference type="SUPFAM" id="SSF55383">
    <property type="entry name" value="Copper amine oxidase, domain N"/>
    <property type="match status" value="1"/>
</dbReference>
<dbReference type="InterPro" id="IPR031158">
    <property type="entry name" value="GH10_AS"/>
</dbReference>
<dbReference type="SUPFAM" id="SSF51445">
    <property type="entry name" value="(Trans)glycosidases"/>
    <property type="match status" value="1"/>
</dbReference>
<dbReference type="Pfam" id="PF07833">
    <property type="entry name" value="Cu_amine_oxidN1"/>
    <property type="match status" value="1"/>
</dbReference>
<dbReference type="EC" id="3.2.1.8" evidence="9"/>
<evidence type="ECO:0000256" key="3">
    <source>
        <dbReference type="ARBA" id="ARBA00022737"/>
    </source>
</evidence>
<comment type="caution">
    <text evidence="12">The sequence shown here is derived from an EMBL/GenBank/DDBJ whole genome shotgun (WGS) entry which is preliminary data.</text>
</comment>
<dbReference type="InterPro" id="IPR010502">
    <property type="entry name" value="Carb-bd_dom_fam9"/>
</dbReference>
<keyword evidence="2 10" id="KW-0732">Signal</keyword>
<dbReference type="AlphaFoldDB" id="A0A9D1SFK8"/>
<dbReference type="Proteomes" id="UP000824109">
    <property type="component" value="Unassembled WGS sequence"/>
</dbReference>
<evidence type="ECO:0000256" key="2">
    <source>
        <dbReference type="ARBA" id="ARBA00022729"/>
    </source>
</evidence>
<dbReference type="InterPro" id="IPR003305">
    <property type="entry name" value="CenC_carb-bd"/>
</dbReference>
<comment type="similarity">
    <text evidence="1 9">Belongs to the glycosyl hydrolase 10 (cellulase F) family.</text>
</comment>
<keyword evidence="7 9" id="KW-0624">Polysaccharide degradation</keyword>
<dbReference type="Gene3D" id="3.30.457.10">
    <property type="entry name" value="Copper amine oxidase-like, N-terminal domain"/>
    <property type="match status" value="1"/>
</dbReference>
<dbReference type="InterPro" id="IPR001000">
    <property type="entry name" value="GH10_dom"/>
</dbReference>
<dbReference type="PANTHER" id="PTHR31490:SF90">
    <property type="entry name" value="ENDO-1,4-BETA-XYLANASE A"/>
    <property type="match status" value="1"/>
</dbReference>
<evidence type="ECO:0000256" key="4">
    <source>
        <dbReference type="ARBA" id="ARBA00022801"/>
    </source>
</evidence>
<evidence type="ECO:0000256" key="7">
    <source>
        <dbReference type="ARBA" id="ARBA00023326"/>
    </source>
</evidence>
<dbReference type="PRINTS" id="PR00134">
    <property type="entry name" value="GLHYDRLASE10"/>
</dbReference>
<dbReference type="Gene3D" id="3.20.20.80">
    <property type="entry name" value="Glycosidases"/>
    <property type="match status" value="1"/>
</dbReference>
<dbReference type="GO" id="GO:0000272">
    <property type="term" value="P:polysaccharide catabolic process"/>
    <property type="evidence" value="ECO:0007669"/>
    <property type="project" value="UniProtKB-KW"/>
</dbReference>
<comment type="catalytic activity">
    <reaction evidence="9">
        <text>Endohydrolysis of (1-&gt;4)-beta-D-xylosidic linkages in xylans.</text>
        <dbReference type="EC" id="3.2.1.8"/>
    </reaction>
</comment>
<protein>
    <recommendedName>
        <fullName evidence="9">Beta-xylanase</fullName>
        <ecNumber evidence="9">3.2.1.8</ecNumber>
    </recommendedName>
</protein>
<evidence type="ECO:0000256" key="10">
    <source>
        <dbReference type="SAM" id="SignalP"/>
    </source>
</evidence>
<dbReference type="InterPro" id="IPR008979">
    <property type="entry name" value="Galactose-bd-like_sf"/>
</dbReference>
<feature type="active site" description="Nucleophile" evidence="8">
    <location>
        <position position="591"/>
    </location>
</feature>
<dbReference type="EMBL" id="DVNB01000106">
    <property type="protein sequence ID" value="HIU58205.1"/>
    <property type="molecule type" value="Genomic_DNA"/>
</dbReference>
<dbReference type="PROSITE" id="PS00591">
    <property type="entry name" value="GH10_1"/>
    <property type="match status" value="1"/>
</dbReference>
<name>A0A9D1SFK8_9FIRM</name>
<dbReference type="InterPro" id="IPR017853">
    <property type="entry name" value="GH"/>
</dbReference>
<dbReference type="SMART" id="SM00633">
    <property type="entry name" value="Glyco_10"/>
    <property type="match status" value="1"/>
</dbReference>
<dbReference type="Pfam" id="PF06452">
    <property type="entry name" value="CBM9_1"/>
    <property type="match status" value="1"/>
</dbReference>
<evidence type="ECO:0000256" key="6">
    <source>
        <dbReference type="ARBA" id="ARBA00023295"/>
    </source>
</evidence>
<reference evidence="12" key="1">
    <citation type="submission" date="2020-10" db="EMBL/GenBank/DDBJ databases">
        <authorList>
            <person name="Gilroy R."/>
        </authorList>
    </citation>
    <scope>NUCLEOTIDE SEQUENCE</scope>
    <source>
        <strain evidence="12">USAMLcec3-3695</strain>
    </source>
</reference>
<keyword evidence="3" id="KW-0677">Repeat</keyword>
<dbReference type="PANTHER" id="PTHR31490">
    <property type="entry name" value="GLYCOSYL HYDROLASE"/>
    <property type="match status" value="1"/>
</dbReference>
<evidence type="ECO:0000256" key="9">
    <source>
        <dbReference type="RuleBase" id="RU361174"/>
    </source>
</evidence>
<evidence type="ECO:0000313" key="13">
    <source>
        <dbReference type="Proteomes" id="UP000824109"/>
    </source>
</evidence>
<dbReference type="GO" id="GO:0031176">
    <property type="term" value="F:endo-1,4-beta-xylanase activity"/>
    <property type="evidence" value="ECO:0007669"/>
    <property type="project" value="UniProtKB-EC"/>
</dbReference>
<dbReference type="SUPFAM" id="SSF49785">
    <property type="entry name" value="Galactose-binding domain-like"/>
    <property type="match status" value="2"/>
</dbReference>
<dbReference type="CDD" id="cd00005">
    <property type="entry name" value="CBM9_like_1"/>
    <property type="match status" value="1"/>
</dbReference>
<dbReference type="Gene3D" id="2.60.40.1190">
    <property type="match status" value="1"/>
</dbReference>
<accession>A0A9D1SFK8</accession>
<dbReference type="InterPro" id="IPR044846">
    <property type="entry name" value="GH10"/>
</dbReference>